<evidence type="ECO:0000259" key="1">
    <source>
        <dbReference type="Pfam" id="PF00561"/>
    </source>
</evidence>
<dbReference type="Gene3D" id="3.40.50.1820">
    <property type="entry name" value="alpha/beta hydrolase"/>
    <property type="match status" value="1"/>
</dbReference>
<dbReference type="SUPFAM" id="SSF53474">
    <property type="entry name" value="alpha/beta-Hydrolases"/>
    <property type="match status" value="1"/>
</dbReference>
<feature type="domain" description="AB hydrolase-1" evidence="1">
    <location>
        <begin position="23"/>
        <end position="289"/>
    </location>
</feature>
<dbReference type="EMBL" id="AYEU01000006">
    <property type="protein sequence ID" value="ESK51155.1"/>
    <property type="molecule type" value="Genomic_DNA"/>
</dbReference>
<name>V2UR61_9GAMM</name>
<proteinExistence type="predicted"/>
<dbReference type="PANTHER" id="PTHR43798">
    <property type="entry name" value="MONOACYLGLYCEROL LIPASE"/>
    <property type="match status" value="1"/>
</dbReference>
<dbReference type="PATRIC" id="fig|1341683.3.peg.1647"/>
<dbReference type="OrthoDB" id="9780744at2"/>
<comment type="caution">
    <text evidence="2">The sequence shown here is derived from an EMBL/GenBank/DDBJ whole genome shotgun (WGS) entry which is preliminary data.</text>
</comment>
<dbReference type="HOGENOM" id="CLU_020336_34_0_6"/>
<dbReference type="RefSeq" id="WP_004900489.1">
    <property type="nucleotide sequence ID" value="NZ_BBTI01000002.1"/>
</dbReference>
<sequence length="309" mass="36305">MPFYVMRDQQTLFVREFGQGQQPVLVLSGLGMKSWQWLPFLYPQRKNFRFIIPDWRGFGHSRHCEIPQGLDAISSHWQDLSDVIQHKRLEKFIVIAYSMGATTAMHGMAYGGLQQHIQAYLHIDQSPKIAVDATWSYGLFSEQQQQFKQHLQQLSQLLQTYQPHRYIHELSSHERFHLIDVWHELLEFQNSNDLFPLLFKAAQRHHVLQQIVLPMQRLDYLAWYANTYLQHDHDYRHALRQLSCPSTFFMGVQSKLYPIEGQRLIAENMQQAHCVEFANSGHTPLISEPKKFVQALGQFLQRHHSSSGK</sequence>
<reference evidence="2 3" key="1">
    <citation type="submission" date="2013-10" db="EMBL/GenBank/DDBJ databases">
        <title>The Genome Sequence of Acinetobacter brisouii CIP 110357.</title>
        <authorList>
            <consortium name="The Broad Institute Genomics Platform"/>
            <consortium name="The Broad Institute Genome Sequencing Center for Infectious Disease"/>
            <person name="Cerqueira G."/>
            <person name="Feldgarden M."/>
            <person name="Courvalin P."/>
            <person name="Grillot-Courvalin C."/>
            <person name="Clermont D."/>
            <person name="Rocha E."/>
            <person name="Yoon E.-J."/>
            <person name="Nemec A."/>
            <person name="Young S.K."/>
            <person name="Zeng Q."/>
            <person name="Gargeya S."/>
            <person name="Fitzgerald M."/>
            <person name="Abouelleil A."/>
            <person name="Alvarado L."/>
            <person name="Berlin A.M."/>
            <person name="Chapman S.B."/>
            <person name="Gainer-Dewar J."/>
            <person name="Goldberg J."/>
            <person name="Gnerre S."/>
            <person name="Griggs A."/>
            <person name="Gujja S."/>
            <person name="Hansen M."/>
            <person name="Howarth C."/>
            <person name="Imamovic A."/>
            <person name="Ireland A."/>
            <person name="Larimer J."/>
            <person name="McCowan C."/>
            <person name="Murphy C."/>
            <person name="Pearson M."/>
            <person name="Poon T.W."/>
            <person name="Priest M."/>
            <person name="Roberts A."/>
            <person name="Saif S."/>
            <person name="Shea T."/>
            <person name="Sykes S."/>
            <person name="Wortman J."/>
            <person name="Nusbaum C."/>
            <person name="Birren B."/>
        </authorList>
    </citation>
    <scope>NUCLEOTIDE SEQUENCE [LARGE SCALE GENOMIC DNA]</scope>
    <source>
        <strain evidence="2 3">CIP 110357</strain>
    </source>
</reference>
<keyword evidence="3" id="KW-1185">Reference proteome</keyword>
<protein>
    <recommendedName>
        <fullName evidence="1">AB hydrolase-1 domain-containing protein</fullName>
    </recommendedName>
</protein>
<dbReference type="InterPro" id="IPR000073">
    <property type="entry name" value="AB_hydrolase_1"/>
</dbReference>
<accession>V2UR61</accession>
<evidence type="ECO:0000313" key="3">
    <source>
        <dbReference type="Proteomes" id="UP000018418"/>
    </source>
</evidence>
<dbReference type="InterPro" id="IPR029058">
    <property type="entry name" value="AB_hydrolase_fold"/>
</dbReference>
<dbReference type="Pfam" id="PF00561">
    <property type="entry name" value="Abhydrolase_1"/>
    <property type="match status" value="1"/>
</dbReference>
<gene>
    <name evidence="2" type="ORF">P255_01661</name>
</gene>
<dbReference type="AlphaFoldDB" id="V2UR61"/>
<organism evidence="2 3">
    <name type="scientific">Acinetobacter brisouii CIP 110357</name>
    <dbReference type="NCBI Taxonomy" id="1341683"/>
    <lineage>
        <taxon>Bacteria</taxon>
        <taxon>Pseudomonadati</taxon>
        <taxon>Pseudomonadota</taxon>
        <taxon>Gammaproteobacteria</taxon>
        <taxon>Moraxellales</taxon>
        <taxon>Moraxellaceae</taxon>
        <taxon>Acinetobacter</taxon>
    </lineage>
</organism>
<dbReference type="STRING" id="396323.VH98_02645"/>
<dbReference type="Proteomes" id="UP000018418">
    <property type="component" value="Unassembled WGS sequence"/>
</dbReference>
<dbReference type="InterPro" id="IPR050266">
    <property type="entry name" value="AB_hydrolase_sf"/>
</dbReference>
<evidence type="ECO:0000313" key="2">
    <source>
        <dbReference type="EMBL" id="ESK51155.1"/>
    </source>
</evidence>